<keyword evidence="3" id="KW-1185">Reference proteome</keyword>
<reference evidence="4" key="1">
    <citation type="submission" date="2025-08" db="UniProtKB">
        <authorList>
            <consortium name="RefSeq"/>
        </authorList>
    </citation>
    <scope>IDENTIFICATION</scope>
    <source>
        <strain evidence="4">MV-25-SWS-2005</strain>
        <tissue evidence="4">Whole body</tissue>
    </source>
</reference>
<feature type="domain" description="Mutator 2 fork head associated" evidence="2">
    <location>
        <begin position="5"/>
        <end position="98"/>
    </location>
</feature>
<dbReference type="RefSeq" id="XP_002132743.2">
    <property type="nucleotide sequence ID" value="XM_002132707.3"/>
</dbReference>
<sequence length="528" mass="59195">MATVSISFNGEPAVLLKLGNVYRIGRKKSYEFCVDDESMELYHAVATVYLAGVLRVSALQGKVFVNGLEKSNADISQKDAIDGKVKLRFGNVEAEVQVMEPIQHHDSSGIDESGMDTSVDTTIDSDFVSEMQLNYFDENELDDFDLSMILDVGDVLDIGATDMESNDLTQFMDHMETPTATHLEEEDDNQNFIATQLFPIELNSSEQPSSSKSPQDFIATQPFPSPNQKWLYTAECTEDLSNNEGNPDMTATQGLPPRSKQAKNTQENEENITVENNDTEPKASPSKDAEALDTLKYDIMEMLSEMAKGPPQPPDDPNKPQIKFVEPCIIMDEYHNAKVSRIESVFPHSNKSWRLPKLPEVLRSRNSGSLSPPSTTRGTYPRRFSDESPRVQPAGHRKKQDRTSTRKKQDIELETEDQYVPNEPRAQLTYSKTIEKDPKDATEKEIAVGKEKTTSVAGSRKRKISTEDKPKVKPKGSKSETPSTIVMMTRSKAAQEKAKAEQQSKPTVRKCCVRIKRLEWTAAQKESR</sequence>
<feature type="compositionally biased region" description="Basic and acidic residues" evidence="1">
    <location>
        <begin position="279"/>
        <end position="290"/>
    </location>
</feature>
<feature type="compositionally biased region" description="Basic and acidic residues" evidence="1">
    <location>
        <begin position="433"/>
        <end position="453"/>
    </location>
</feature>
<gene>
    <name evidence="4" type="primary">LOC6903021</name>
</gene>
<feature type="compositionally biased region" description="Low complexity" evidence="1">
    <location>
        <begin position="204"/>
        <end position="215"/>
    </location>
</feature>
<protein>
    <recommendedName>
        <fullName evidence="2">Mutator 2 fork head associated domain-containing protein</fullName>
    </recommendedName>
</protein>
<feature type="compositionally biased region" description="Polar residues" evidence="1">
    <location>
        <begin position="239"/>
        <end position="253"/>
    </location>
</feature>
<name>A0A6I8UXN7_DROPS</name>
<feature type="region of interest" description="Disordered" evidence="1">
    <location>
        <begin position="239"/>
        <end position="290"/>
    </location>
</feature>
<dbReference type="AlphaFoldDB" id="A0A6I8UXN7"/>
<evidence type="ECO:0000313" key="3">
    <source>
        <dbReference type="Proteomes" id="UP000001819"/>
    </source>
</evidence>
<dbReference type="KEGG" id="dpo:6903021"/>
<dbReference type="InterPro" id="IPR040513">
    <property type="entry name" value="MU2_FHA"/>
</dbReference>
<dbReference type="Pfam" id="PF18221">
    <property type="entry name" value="MU2_FHA"/>
    <property type="match status" value="1"/>
</dbReference>
<feature type="region of interest" description="Disordered" evidence="1">
    <location>
        <begin position="363"/>
        <end position="508"/>
    </location>
</feature>
<proteinExistence type="predicted"/>
<dbReference type="Gene3D" id="2.60.200.20">
    <property type="match status" value="1"/>
</dbReference>
<feature type="compositionally biased region" description="Basic and acidic residues" evidence="1">
    <location>
        <begin position="493"/>
        <end position="502"/>
    </location>
</feature>
<accession>A0A6I8UXN7</accession>
<evidence type="ECO:0000313" key="4">
    <source>
        <dbReference type="RefSeq" id="XP_002132743.2"/>
    </source>
</evidence>
<feature type="compositionally biased region" description="Polar residues" evidence="1">
    <location>
        <begin position="364"/>
        <end position="378"/>
    </location>
</feature>
<evidence type="ECO:0000256" key="1">
    <source>
        <dbReference type="SAM" id="MobiDB-lite"/>
    </source>
</evidence>
<feature type="region of interest" description="Disordered" evidence="1">
    <location>
        <begin position="203"/>
        <end position="226"/>
    </location>
</feature>
<evidence type="ECO:0000259" key="2">
    <source>
        <dbReference type="Pfam" id="PF18221"/>
    </source>
</evidence>
<dbReference type="Proteomes" id="UP000001819">
    <property type="component" value="Chromosome 4"/>
</dbReference>
<feature type="compositionally biased region" description="Basic and acidic residues" evidence="1">
    <location>
        <begin position="401"/>
        <end position="411"/>
    </location>
</feature>
<organism evidence="3 4">
    <name type="scientific">Drosophila pseudoobscura pseudoobscura</name>
    <name type="common">Fruit fly</name>
    <dbReference type="NCBI Taxonomy" id="46245"/>
    <lineage>
        <taxon>Eukaryota</taxon>
        <taxon>Metazoa</taxon>
        <taxon>Ecdysozoa</taxon>
        <taxon>Arthropoda</taxon>
        <taxon>Hexapoda</taxon>
        <taxon>Insecta</taxon>
        <taxon>Pterygota</taxon>
        <taxon>Neoptera</taxon>
        <taxon>Endopterygota</taxon>
        <taxon>Diptera</taxon>
        <taxon>Brachycera</taxon>
        <taxon>Muscomorpha</taxon>
        <taxon>Ephydroidea</taxon>
        <taxon>Drosophilidae</taxon>
        <taxon>Drosophila</taxon>
        <taxon>Sophophora</taxon>
    </lineage>
</organism>
<dbReference type="InParanoid" id="A0A6I8UXN7"/>